<name>A0A0R1VVY1_9LACO</name>
<dbReference type="Proteomes" id="UP000051315">
    <property type="component" value="Unassembled WGS sequence"/>
</dbReference>
<reference evidence="2 3" key="1">
    <citation type="journal article" date="2015" name="Genome Announc.">
        <title>Expanding the biotechnology potential of lactobacilli through comparative genomics of 213 strains and associated genera.</title>
        <authorList>
            <person name="Sun Z."/>
            <person name="Harris H.M."/>
            <person name="McCann A."/>
            <person name="Guo C."/>
            <person name="Argimon S."/>
            <person name="Zhang W."/>
            <person name="Yang X."/>
            <person name="Jeffery I.B."/>
            <person name="Cooney J.C."/>
            <person name="Kagawa T.F."/>
            <person name="Liu W."/>
            <person name="Song Y."/>
            <person name="Salvetti E."/>
            <person name="Wrobel A."/>
            <person name="Rasinkangas P."/>
            <person name="Parkhill J."/>
            <person name="Rea M.C."/>
            <person name="O'Sullivan O."/>
            <person name="Ritari J."/>
            <person name="Douillard F.P."/>
            <person name="Paul Ross R."/>
            <person name="Yang R."/>
            <person name="Briner A.E."/>
            <person name="Felis G.E."/>
            <person name="de Vos W.M."/>
            <person name="Barrangou R."/>
            <person name="Klaenhammer T.R."/>
            <person name="Caufield P.W."/>
            <person name="Cui Y."/>
            <person name="Zhang H."/>
            <person name="O'Toole P.W."/>
        </authorList>
    </citation>
    <scope>NUCLEOTIDE SEQUENCE [LARGE SCALE GENOMIC DNA]</scope>
    <source>
        <strain evidence="2 3">DSM 17758</strain>
    </source>
</reference>
<sequence>MRVDRRMDELTTSINHLSELISVNIFKEGEEKKDDLKNRENEIRENLDTTNFQIHAKKVDLKKEGAKNIRRISKPAKSRKQA</sequence>
<evidence type="ECO:0000313" key="3">
    <source>
        <dbReference type="Proteomes" id="UP000051315"/>
    </source>
</evidence>
<organism evidence="2 3">
    <name type="scientific">Lapidilactobacillus concavus DSM 17758</name>
    <dbReference type="NCBI Taxonomy" id="1423735"/>
    <lineage>
        <taxon>Bacteria</taxon>
        <taxon>Bacillati</taxon>
        <taxon>Bacillota</taxon>
        <taxon>Bacilli</taxon>
        <taxon>Lactobacillales</taxon>
        <taxon>Lactobacillaceae</taxon>
        <taxon>Lapidilactobacillus</taxon>
    </lineage>
</organism>
<comment type="caution">
    <text evidence="2">The sequence shown here is derived from an EMBL/GenBank/DDBJ whole genome shotgun (WGS) entry which is preliminary data.</text>
</comment>
<evidence type="ECO:0000256" key="1">
    <source>
        <dbReference type="SAM" id="MobiDB-lite"/>
    </source>
</evidence>
<accession>A0A0R1VVY1</accession>
<feature type="region of interest" description="Disordered" evidence="1">
    <location>
        <begin position="63"/>
        <end position="82"/>
    </location>
</feature>
<proteinExistence type="predicted"/>
<protein>
    <submittedName>
        <fullName evidence="2">Uncharacterized protein</fullName>
    </submittedName>
</protein>
<dbReference type="PATRIC" id="fig|1423735.3.peg.1625"/>
<gene>
    <name evidence="2" type="ORF">FC15_GL001569</name>
</gene>
<feature type="compositionally biased region" description="Basic residues" evidence="1">
    <location>
        <begin position="68"/>
        <end position="82"/>
    </location>
</feature>
<dbReference type="EMBL" id="AZFX01000043">
    <property type="protein sequence ID" value="KRM09888.1"/>
    <property type="molecule type" value="Genomic_DNA"/>
</dbReference>
<evidence type="ECO:0000313" key="2">
    <source>
        <dbReference type="EMBL" id="KRM09888.1"/>
    </source>
</evidence>
<dbReference type="AlphaFoldDB" id="A0A0R1VVY1"/>
<keyword evidence="3" id="KW-1185">Reference proteome</keyword>